<dbReference type="PANTHER" id="PTHR33452">
    <property type="entry name" value="OXIDOREDUCTASE CATD-RELATED"/>
    <property type="match status" value="1"/>
</dbReference>
<name>Q1IQQ9_KORVE</name>
<dbReference type="Pfam" id="PF07681">
    <property type="entry name" value="DoxX"/>
    <property type="match status" value="1"/>
</dbReference>
<dbReference type="GO" id="GO:0005886">
    <property type="term" value="C:plasma membrane"/>
    <property type="evidence" value="ECO:0007669"/>
    <property type="project" value="UniProtKB-SubCell"/>
</dbReference>
<comment type="subcellular location">
    <subcellularLocation>
        <location evidence="1">Cell membrane</location>
        <topology evidence="1">Multi-pass membrane protein</topology>
    </subcellularLocation>
</comment>
<evidence type="ECO:0000256" key="7">
    <source>
        <dbReference type="SAM" id="Phobius"/>
    </source>
</evidence>
<gene>
    <name evidence="8" type="ordered locus">Acid345_1790</name>
</gene>
<dbReference type="AlphaFoldDB" id="Q1IQQ9"/>
<keyword evidence="9" id="KW-1185">Reference proteome</keyword>
<dbReference type="OrthoDB" id="121353at2"/>
<dbReference type="KEGG" id="aba:Acid345_1790"/>
<evidence type="ECO:0000313" key="9">
    <source>
        <dbReference type="Proteomes" id="UP000002432"/>
    </source>
</evidence>
<accession>Q1IQQ9</accession>
<keyword evidence="3" id="KW-1003">Cell membrane</keyword>
<evidence type="ECO:0000313" key="8">
    <source>
        <dbReference type="EMBL" id="ABF40791.1"/>
    </source>
</evidence>
<dbReference type="EMBL" id="CP000360">
    <property type="protein sequence ID" value="ABF40791.1"/>
    <property type="molecule type" value="Genomic_DNA"/>
</dbReference>
<dbReference type="eggNOG" id="COG2259">
    <property type="taxonomic scope" value="Bacteria"/>
</dbReference>
<comment type="similarity">
    <text evidence="2">Belongs to the DoxX family.</text>
</comment>
<dbReference type="HOGENOM" id="CLU_058421_3_4_0"/>
<protein>
    <submittedName>
        <fullName evidence="8">DoxX</fullName>
    </submittedName>
</protein>
<evidence type="ECO:0000256" key="2">
    <source>
        <dbReference type="ARBA" id="ARBA00006679"/>
    </source>
</evidence>
<evidence type="ECO:0000256" key="3">
    <source>
        <dbReference type="ARBA" id="ARBA00022475"/>
    </source>
</evidence>
<dbReference type="Proteomes" id="UP000002432">
    <property type="component" value="Chromosome"/>
</dbReference>
<dbReference type="InterPro" id="IPR051907">
    <property type="entry name" value="DoxX-like_oxidoreductase"/>
</dbReference>
<evidence type="ECO:0000256" key="6">
    <source>
        <dbReference type="ARBA" id="ARBA00023136"/>
    </source>
</evidence>
<sequence length="134" mass="14213">MGFLNRLQPLGLLALRVVLGLIMAVHGWQKIHGGMSHHVEMVAHLGMPGWLAYLSIAAEFLGGILLIVGFGTRIAALLVMVDMLVAMVKVHIHNGLAGQGGYQNVLAFAAMAFCLILTGAGAISVDWLMGNRGK</sequence>
<feature type="transmembrane region" description="Helical" evidence="7">
    <location>
        <begin position="51"/>
        <end position="68"/>
    </location>
</feature>
<evidence type="ECO:0000256" key="4">
    <source>
        <dbReference type="ARBA" id="ARBA00022692"/>
    </source>
</evidence>
<reference evidence="8 9" key="1">
    <citation type="journal article" date="2009" name="Appl. Environ. Microbiol.">
        <title>Three genomes from the phylum Acidobacteria provide insight into the lifestyles of these microorganisms in soils.</title>
        <authorList>
            <person name="Ward N.L."/>
            <person name="Challacombe J.F."/>
            <person name="Janssen P.H."/>
            <person name="Henrissat B."/>
            <person name="Coutinho P.M."/>
            <person name="Wu M."/>
            <person name="Xie G."/>
            <person name="Haft D.H."/>
            <person name="Sait M."/>
            <person name="Badger J."/>
            <person name="Barabote R.D."/>
            <person name="Bradley B."/>
            <person name="Brettin T.S."/>
            <person name="Brinkac L.M."/>
            <person name="Bruce D."/>
            <person name="Creasy T."/>
            <person name="Daugherty S.C."/>
            <person name="Davidsen T.M."/>
            <person name="DeBoy R.T."/>
            <person name="Detter J.C."/>
            <person name="Dodson R.J."/>
            <person name="Durkin A.S."/>
            <person name="Ganapathy A."/>
            <person name="Gwinn-Giglio M."/>
            <person name="Han C.S."/>
            <person name="Khouri H."/>
            <person name="Kiss H."/>
            <person name="Kothari S.P."/>
            <person name="Madupu R."/>
            <person name="Nelson K.E."/>
            <person name="Nelson W.C."/>
            <person name="Paulsen I."/>
            <person name="Penn K."/>
            <person name="Ren Q."/>
            <person name="Rosovitz M.J."/>
            <person name="Selengut J.D."/>
            <person name="Shrivastava S."/>
            <person name="Sullivan S.A."/>
            <person name="Tapia R."/>
            <person name="Thompson L.S."/>
            <person name="Watkins K.L."/>
            <person name="Yang Q."/>
            <person name="Yu C."/>
            <person name="Zafar N."/>
            <person name="Zhou L."/>
            <person name="Kuske C.R."/>
        </authorList>
    </citation>
    <scope>NUCLEOTIDE SEQUENCE [LARGE SCALE GENOMIC DNA]</scope>
    <source>
        <strain evidence="8 9">Ellin345</strain>
    </source>
</reference>
<dbReference type="STRING" id="204669.Acid345_1790"/>
<feature type="transmembrane region" description="Helical" evidence="7">
    <location>
        <begin position="105"/>
        <end position="129"/>
    </location>
</feature>
<feature type="transmembrane region" description="Helical" evidence="7">
    <location>
        <begin position="75"/>
        <end position="93"/>
    </location>
</feature>
<dbReference type="RefSeq" id="WP_011522593.1">
    <property type="nucleotide sequence ID" value="NC_008009.1"/>
</dbReference>
<keyword evidence="4 7" id="KW-0812">Transmembrane</keyword>
<keyword evidence="6 7" id="KW-0472">Membrane</keyword>
<dbReference type="EnsemblBacteria" id="ABF40791">
    <property type="protein sequence ID" value="ABF40791"/>
    <property type="gene ID" value="Acid345_1790"/>
</dbReference>
<evidence type="ECO:0000256" key="1">
    <source>
        <dbReference type="ARBA" id="ARBA00004651"/>
    </source>
</evidence>
<proteinExistence type="inferred from homology"/>
<keyword evidence="5 7" id="KW-1133">Transmembrane helix</keyword>
<dbReference type="InterPro" id="IPR032808">
    <property type="entry name" value="DoxX"/>
</dbReference>
<dbReference type="PANTHER" id="PTHR33452:SF1">
    <property type="entry name" value="INNER MEMBRANE PROTEIN YPHA-RELATED"/>
    <property type="match status" value="1"/>
</dbReference>
<evidence type="ECO:0000256" key="5">
    <source>
        <dbReference type="ARBA" id="ARBA00022989"/>
    </source>
</evidence>
<organism evidence="8 9">
    <name type="scientific">Koribacter versatilis (strain Ellin345)</name>
    <dbReference type="NCBI Taxonomy" id="204669"/>
    <lineage>
        <taxon>Bacteria</taxon>
        <taxon>Pseudomonadati</taxon>
        <taxon>Acidobacteriota</taxon>
        <taxon>Terriglobia</taxon>
        <taxon>Terriglobales</taxon>
        <taxon>Candidatus Korobacteraceae</taxon>
        <taxon>Candidatus Korobacter</taxon>
    </lineage>
</organism>